<keyword evidence="4" id="KW-1185">Reference proteome</keyword>
<dbReference type="STRING" id="1577474.GA0111570_10324"/>
<feature type="transmembrane region" description="Helical" evidence="1">
    <location>
        <begin position="138"/>
        <end position="167"/>
    </location>
</feature>
<feature type="transmembrane region" description="Helical" evidence="1">
    <location>
        <begin position="36"/>
        <end position="53"/>
    </location>
</feature>
<dbReference type="EC" id="7.1.1.-" evidence="1"/>
<keyword evidence="1" id="KW-0472">Membrane</keyword>
<comment type="function">
    <text evidence="1">NDH-1 shuttles electrons from NADH, via FMN and iron-sulfur (Fe-S) centers, to quinones in the respiratory chain. Couples the redox reaction to proton translocation (for every two electrons transferred, four hydrogen ions are translocated across the cytoplasmic membrane), and thus conserves the redox energy in a proton gradient.</text>
</comment>
<proteinExistence type="inferred from homology"/>
<dbReference type="AlphaFoldDB" id="A0A1G6GFD6"/>
<sequence length="299" mass="31469">MIPLALGSELAFWLFAPLMVLAALGLVLSRRPVHSALFTAFVMVGLAVQYAALDAPFLFAVQIIVYTGAVMMLFLFVIMLVGVSSSDSIVETIKHQRVLVGLAVLALAVMLIAGIGSAGTDPGKGLAEPNASGNVQGIAWLLFNRYVLVFEAAAALLLIATIGAMVLANRQRTTPRRTQADIARDRMKEYARTGAHPGGLPGSGVFARHNSIDAPALLPDGSVAEPSVSRTLKARGVMLQGEHLADATRETLAAIDPDATDAVGGRTIDEARATRAQLPQGSTGVKDPEDLAHKGDEER</sequence>
<name>A0A1G6GFD6_9ACTN</name>
<feature type="compositionally biased region" description="Basic and acidic residues" evidence="2">
    <location>
        <begin position="286"/>
        <end position="299"/>
    </location>
</feature>
<dbReference type="Gene3D" id="1.20.120.1200">
    <property type="entry name" value="NADH-ubiquinone/plastoquinone oxidoreductase chain 6, subunit NuoJ"/>
    <property type="match status" value="1"/>
</dbReference>
<comment type="similarity">
    <text evidence="1">Belongs to the complex I subunit 6 family.</text>
</comment>
<keyword evidence="1" id="KW-0874">Quinone</keyword>
<dbReference type="GO" id="GO:0048038">
    <property type="term" value="F:quinone binding"/>
    <property type="evidence" value="ECO:0007669"/>
    <property type="project" value="UniProtKB-UniRule"/>
</dbReference>
<evidence type="ECO:0000313" key="4">
    <source>
        <dbReference type="Proteomes" id="UP000199086"/>
    </source>
</evidence>
<dbReference type="RefSeq" id="WP_092607244.1">
    <property type="nucleotide sequence ID" value="NZ_FMYF01000003.1"/>
</dbReference>
<keyword evidence="1" id="KW-0520">NAD</keyword>
<feature type="transmembrane region" description="Helical" evidence="1">
    <location>
        <begin position="59"/>
        <end position="86"/>
    </location>
</feature>
<evidence type="ECO:0000256" key="1">
    <source>
        <dbReference type="RuleBase" id="RU004429"/>
    </source>
</evidence>
<dbReference type="EMBL" id="FMYF01000003">
    <property type="protein sequence ID" value="SDB80707.1"/>
    <property type="molecule type" value="Genomic_DNA"/>
</dbReference>
<reference evidence="3 4" key="1">
    <citation type="submission" date="2016-06" db="EMBL/GenBank/DDBJ databases">
        <authorList>
            <person name="Olsen C.W."/>
            <person name="Carey S."/>
            <person name="Hinshaw L."/>
            <person name="Karasin A.I."/>
        </authorList>
    </citation>
    <scope>NUCLEOTIDE SEQUENCE [LARGE SCALE GENOMIC DNA]</scope>
    <source>
        <strain evidence="3 4">LZ-22</strain>
    </source>
</reference>
<feature type="region of interest" description="Disordered" evidence="2">
    <location>
        <begin position="266"/>
        <end position="299"/>
    </location>
</feature>
<dbReference type="Proteomes" id="UP000199086">
    <property type="component" value="Unassembled WGS sequence"/>
</dbReference>
<keyword evidence="1" id="KW-1003">Cell membrane</keyword>
<dbReference type="NCBIfam" id="NF005165">
    <property type="entry name" value="PRK06638.1-5"/>
    <property type="match status" value="1"/>
</dbReference>
<protein>
    <recommendedName>
        <fullName evidence="1">NADH-quinone oxidoreductase subunit J</fullName>
        <ecNumber evidence="1">7.1.1.-</ecNumber>
    </recommendedName>
</protein>
<dbReference type="GO" id="GO:0008137">
    <property type="term" value="F:NADH dehydrogenase (ubiquinone) activity"/>
    <property type="evidence" value="ECO:0007669"/>
    <property type="project" value="UniProtKB-UniRule"/>
</dbReference>
<dbReference type="PANTHER" id="PTHR33269:SF19">
    <property type="entry name" value="NADH-QUINONE OXIDOREDUCTASE SUBUNIT J"/>
    <property type="match status" value="1"/>
</dbReference>
<dbReference type="Pfam" id="PF00499">
    <property type="entry name" value="Oxidored_q3"/>
    <property type="match status" value="1"/>
</dbReference>
<dbReference type="PANTHER" id="PTHR33269">
    <property type="entry name" value="NADH-UBIQUINONE OXIDOREDUCTASE CHAIN 6"/>
    <property type="match status" value="1"/>
</dbReference>
<dbReference type="InterPro" id="IPR042106">
    <property type="entry name" value="Nuo/plastoQ_OxRdtase_6_NuoJ"/>
</dbReference>
<dbReference type="InterPro" id="IPR001457">
    <property type="entry name" value="NADH_UbQ/plastoQ_OxRdtase_su6"/>
</dbReference>
<dbReference type="GO" id="GO:0005886">
    <property type="term" value="C:plasma membrane"/>
    <property type="evidence" value="ECO:0007669"/>
    <property type="project" value="UniProtKB-SubCell"/>
</dbReference>
<keyword evidence="1" id="KW-0812">Transmembrane</keyword>
<evidence type="ECO:0000313" key="3">
    <source>
        <dbReference type="EMBL" id="SDB80707.1"/>
    </source>
</evidence>
<gene>
    <name evidence="3" type="ORF">GA0111570_10324</name>
</gene>
<dbReference type="OrthoDB" id="13239at2"/>
<comment type="catalytic activity">
    <reaction evidence="1">
        <text>a quinone + NADH + 5 H(+)(in) = a quinol + NAD(+) + 4 H(+)(out)</text>
        <dbReference type="Rhea" id="RHEA:57888"/>
        <dbReference type="ChEBI" id="CHEBI:15378"/>
        <dbReference type="ChEBI" id="CHEBI:24646"/>
        <dbReference type="ChEBI" id="CHEBI:57540"/>
        <dbReference type="ChEBI" id="CHEBI:57945"/>
        <dbReference type="ChEBI" id="CHEBI:132124"/>
    </reaction>
</comment>
<accession>A0A1G6GFD6</accession>
<feature type="transmembrane region" description="Helical" evidence="1">
    <location>
        <begin position="98"/>
        <end position="118"/>
    </location>
</feature>
<comment type="subcellular location">
    <subcellularLocation>
        <location evidence="1">Cell membrane</location>
        <topology evidence="1">Multi-pass membrane protein</topology>
    </subcellularLocation>
</comment>
<keyword evidence="1" id="KW-1133">Transmembrane helix</keyword>
<feature type="transmembrane region" description="Helical" evidence="1">
    <location>
        <begin position="12"/>
        <end position="29"/>
    </location>
</feature>
<evidence type="ECO:0000256" key="2">
    <source>
        <dbReference type="SAM" id="MobiDB-lite"/>
    </source>
</evidence>
<organism evidence="3 4">
    <name type="scientific">Raineyella antarctica</name>
    <dbReference type="NCBI Taxonomy" id="1577474"/>
    <lineage>
        <taxon>Bacteria</taxon>
        <taxon>Bacillati</taxon>
        <taxon>Actinomycetota</taxon>
        <taxon>Actinomycetes</taxon>
        <taxon>Propionibacteriales</taxon>
        <taxon>Propionibacteriaceae</taxon>
        <taxon>Raineyella</taxon>
    </lineage>
</organism>